<organism evidence="1 2">
    <name type="scientific">Nepenthes gracilis</name>
    <name type="common">Slender pitcher plant</name>
    <dbReference type="NCBI Taxonomy" id="150966"/>
    <lineage>
        <taxon>Eukaryota</taxon>
        <taxon>Viridiplantae</taxon>
        <taxon>Streptophyta</taxon>
        <taxon>Embryophyta</taxon>
        <taxon>Tracheophyta</taxon>
        <taxon>Spermatophyta</taxon>
        <taxon>Magnoliopsida</taxon>
        <taxon>eudicotyledons</taxon>
        <taxon>Gunneridae</taxon>
        <taxon>Pentapetalae</taxon>
        <taxon>Caryophyllales</taxon>
        <taxon>Nepenthaceae</taxon>
        <taxon>Nepenthes</taxon>
    </lineage>
</organism>
<dbReference type="AlphaFoldDB" id="A0AAD3XPB6"/>
<keyword evidence="2" id="KW-1185">Reference proteome</keyword>
<evidence type="ECO:0000313" key="2">
    <source>
        <dbReference type="Proteomes" id="UP001279734"/>
    </source>
</evidence>
<comment type="caution">
    <text evidence="1">The sequence shown here is derived from an EMBL/GenBank/DDBJ whole genome shotgun (WGS) entry which is preliminary data.</text>
</comment>
<evidence type="ECO:0000313" key="1">
    <source>
        <dbReference type="EMBL" id="GMH11998.1"/>
    </source>
</evidence>
<sequence length="125" mass="15069">MEKTESCTKVEHLDKLKHIRVLAENERKKVLRNYNEVQIRDRRLQEEDEHIQLHAEPYLQKFKKKRRGFTALAVESYGRRFTRVPRNVFTNVPSSARNTLEDLEMMLNLQPKGILFYSLRKYVHQ</sequence>
<proteinExistence type="predicted"/>
<reference evidence="1" key="1">
    <citation type="submission" date="2023-05" db="EMBL/GenBank/DDBJ databases">
        <title>Nepenthes gracilis genome sequencing.</title>
        <authorList>
            <person name="Fukushima K."/>
        </authorList>
    </citation>
    <scope>NUCLEOTIDE SEQUENCE</scope>
    <source>
        <strain evidence="1">SING2019-196</strain>
    </source>
</reference>
<accession>A0AAD3XPB6</accession>
<name>A0AAD3XPB6_NEPGR</name>
<protein>
    <submittedName>
        <fullName evidence="1">Uncharacterized protein</fullName>
    </submittedName>
</protein>
<gene>
    <name evidence="1" type="ORF">Nepgr_013839</name>
</gene>
<dbReference type="EMBL" id="BSYO01000011">
    <property type="protein sequence ID" value="GMH11998.1"/>
    <property type="molecule type" value="Genomic_DNA"/>
</dbReference>
<dbReference type="Proteomes" id="UP001279734">
    <property type="component" value="Unassembled WGS sequence"/>
</dbReference>